<evidence type="ECO:0008006" key="3">
    <source>
        <dbReference type="Google" id="ProtNLM"/>
    </source>
</evidence>
<accession>A0A9Q3FZM5</accession>
<name>A0A9Q3FZM5_9BASI</name>
<dbReference type="AlphaFoldDB" id="A0A9Q3FZM5"/>
<reference evidence="1" key="1">
    <citation type="submission" date="2021-03" db="EMBL/GenBank/DDBJ databases">
        <title>Draft genome sequence of rust myrtle Austropuccinia psidii MF-1, a brazilian biotype.</title>
        <authorList>
            <person name="Quecine M.C."/>
            <person name="Pachon D.M.R."/>
            <person name="Bonatelli M.L."/>
            <person name="Correr F.H."/>
            <person name="Franceschini L.M."/>
            <person name="Leite T.F."/>
            <person name="Margarido G.R.A."/>
            <person name="Almeida C.A."/>
            <person name="Ferrarezi J.A."/>
            <person name="Labate C.A."/>
        </authorList>
    </citation>
    <scope>NUCLEOTIDE SEQUENCE</scope>
    <source>
        <strain evidence="1">MF-1</strain>
    </source>
</reference>
<dbReference type="Proteomes" id="UP000765509">
    <property type="component" value="Unassembled WGS sequence"/>
</dbReference>
<sequence length="115" mass="12795">MTISRACSHFKLIIGEQVEIKGRIANNLIRVEYSLPVAHFTKILVNLWHQHLGHPGSQAIKSMGLPEHSVDFSACDLNKIHQVPFNHHFEHVNKPLDCIHIDLVGPVSPPSVAGN</sequence>
<dbReference type="EMBL" id="AVOT02051642">
    <property type="protein sequence ID" value="MBW0546647.1"/>
    <property type="molecule type" value="Genomic_DNA"/>
</dbReference>
<keyword evidence="2" id="KW-1185">Reference proteome</keyword>
<organism evidence="1 2">
    <name type="scientific">Austropuccinia psidii MF-1</name>
    <dbReference type="NCBI Taxonomy" id="1389203"/>
    <lineage>
        <taxon>Eukaryota</taxon>
        <taxon>Fungi</taxon>
        <taxon>Dikarya</taxon>
        <taxon>Basidiomycota</taxon>
        <taxon>Pucciniomycotina</taxon>
        <taxon>Pucciniomycetes</taxon>
        <taxon>Pucciniales</taxon>
        <taxon>Sphaerophragmiaceae</taxon>
        <taxon>Austropuccinia</taxon>
    </lineage>
</organism>
<proteinExistence type="predicted"/>
<evidence type="ECO:0000313" key="1">
    <source>
        <dbReference type="EMBL" id="MBW0546647.1"/>
    </source>
</evidence>
<gene>
    <name evidence="1" type="ORF">O181_086362</name>
</gene>
<evidence type="ECO:0000313" key="2">
    <source>
        <dbReference type="Proteomes" id="UP000765509"/>
    </source>
</evidence>
<comment type="caution">
    <text evidence="1">The sequence shown here is derived from an EMBL/GenBank/DDBJ whole genome shotgun (WGS) entry which is preliminary data.</text>
</comment>
<dbReference type="OrthoDB" id="7691805at2759"/>
<protein>
    <recommendedName>
        <fullName evidence="3">GAG-pre-integrase domain-containing protein</fullName>
    </recommendedName>
</protein>